<reference evidence="3 4" key="2">
    <citation type="submission" date="2020-06" db="EMBL/GenBank/DDBJ databases">
        <title>Antribacter stalactiti gen. nov., sp. nov., a new member of the family Nacardiaceae isolated from a cave.</title>
        <authorList>
            <person name="Kim I.S."/>
        </authorList>
    </citation>
    <scope>NUCLEOTIDE SEQUENCE [LARGE SCALE GENOMIC DNA]</scope>
    <source>
        <strain evidence="3 4">YC2-7</strain>
    </source>
</reference>
<gene>
    <name evidence="3" type="ORF">FGL95_16760</name>
</gene>
<dbReference type="AlphaFoldDB" id="A0A848KKB1"/>
<keyword evidence="1" id="KW-0812">Transmembrane</keyword>
<dbReference type="Pfam" id="PF02470">
    <property type="entry name" value="MlaD"/>
    <property type="match status" value="1"/>
</dbReference>
<dbReference type="InterPro" id="IPR003399">
    <property type="entry name" value="Mce/MlaD"/>
</dbReference>
<dbReference type="SUPFAM" id="SSF58104">
    <property type="entry name" value="Methyl-accepting chemotaxis protein (MCP) signaling domain"/>
    <property type="match status" value="1"/>
</dbReference>
<name>A0A848KKB1_9NOCA</name>
<proteinExistence type="predicted"/>
<comment type="caution">
    <text evidence="3">The sequence shown here is derived from an EMBL/GenBank/DDBJ whole genome shotgun (WGS) entry which is preliminary data.</text>
</comment>
<reference evidence="3 4" key="1">
    <citation type="submission" date="2019-05" db="EMBL/GenBank/DDBJ databases">
        <authorList>
            <person name="Lee S.D."/>
        </authorList>
    </citation>
    <scope>NUCLEOTIDE SEQUENCE [LARGE SCALE GENOMIC DNA]</scope>
    <source>
        <strain evidence="3 4">YC2-7</strain>
    </source>
</reference>
<dbReference type="InterPro" id="IPR052336">
    <property type="entry name" value="MlaD_Phospholipid_Transporter"/>
</dbReference>
<evidence type="ECO:0000259" key="2">
    <source>
        <dbReference type="Pfam" id="PF02470"/>
    </source>
</evidence>
<evidence type="ECO:0000313" key="4">
    <source>
        <dbReference type="Proteomes" id="UP000535543"/>
    </source>
</evidence>
<keyword evidence="1" id="KW-0472">Membrane</keyword>
<dbReference type="RefSeq" id="WP_169588835.1">
    <property type="nucleotide sequence ID" value="NZ_VCQU01000005.1"/>
</dbReference>
<feature type="domain" description="Mce/MlaD" evidence="2">
    <location>
        <begin position="50"/>
        <end position="124"/>
    </location>
</feature>
<keyword evidence="1" id="KW-1133">Transmembrane helix</keyword>
<dbReference type="PANTHER" id="PTHR33371">
    <property type="entry name" value="INTERMEMBRANE PHOSPHOLIPID TRANSPORT SYSTEM BINDING PROTEIN MLAD-RELATED"/>
    <property type="match status" value="1"/>
</dbReference>
<dbReference type="Proteomes" id="UP000535543">
    <property type="component" value="Unassembled WGS sequence"/>
</dbReference>
<evidence type="ECO:0000256" key="1">
    <source>
        <dbReference type="SAM" id="Phobius"/>
    </source>
</evidence>
<organism evidence="3 4">
    <name type="scientific">Antrihabitans stalactiti</name>
    <dbReference type="NCBI Taxonomy" id="2584121"/>
    <lineage>
        <taxon>Bacteria</taxon>
        <taxon>Bacillati</taxon>
        <taxon>Actinomycetota</taxon>
        <taxon>Actinomycetes</taxon>
        <taxon>Mycobacteriales</taxon>
        <taxon>Nocardiaceae</taxon>
        <taxon>Antrihabitans</taxon>
    </lineage>
</organism>
<keyword evidence="4" id="KW-1185">Reference proteome</keyword>
<evidence type="ECO:0000313" key="3">
    <source>
        <dbReference type="EMBL" id="NMN96690.1"/>
    </source>
</evidence>
<protein>
    <submittedName>
        <fullName evidence="3">MCE family protein</fullName>
    </submittedName>
</protein>
<dbReference type="PANTHER" id="PTHR33371:SF18">
    <property type="entry name" value="MCE-FAMILY PROTEIN MCE3C"/>
    <property type="match status" value="1"/>
</dbReference>
<accession>A0A848KKB1</accession>
<dbReference type="GO" id="GO:0005576">
    <property type="term" value="C:extracellular region"/>
    <property type="evidence" value="ECO:0007669"/>
    <property type="project" value="TreeGrafter"/>
</dbReference>
<dbReference type="EMBL" id="VCQU01000005">
    <property type="protein sequence ID" value="NMN96690.1"/>
    <property type="molecule type" value="Genomic_DNA"/>
</dbReference>
<sequence>MQRTLNRRERALAWTKKVHDNEFLLGSILVTVAVLALVATTVLYLKPVNTQKVSFETTDASAIANGAGVRVAGVTVGKVTGLTIGRSTVRVDAEIEDNVFVGSESRVEVRMLTPVGGYAVTLIPLGGKPLSAEAIPTDHVSVPYSIGDVLQAAPHVTDHIDGTDINANIAQVAEGLEQHPTSVGSVIAGLKSIATVMDRQRDQIHQIADMAAEYLDTFNGSREFVFELLRQVEIVASTYNNSHAGFDEAYQLLGEILHRVEPFERFYLNHKDEVRAAFEQARTAIGDFQASLGPALDQLQNLRSRLEAWLGPDGLATVGGGTILASGICVPIAGRTC</sequence>
<feature type="transmembrane region" description="Helical" evidence="1">
    <location>
        <begin position="23"/>
        <end position="45"/>
    </location>
</feature>